<accession>K0RNH7</accession>
<evidence type="ECO:0000313" key="2">
    <source>
        <dbReference type="EMBL" id="EJK53799.1"/>
    </source>
</evidence>
<evidence type="ECO:0000313" key="3">
    <source>
        <dbReference type="Proteomes" id="UP000266841"/>
    </source>
</evidence>
<evidence type="ECO:0000256" key="1">
    <source>
        <dbReference type="SAM" id="MobiDB-lite"/>
    </source>
</evidence>
<protein>
    <submittedName>
        <fullName evidence="2">Uncharacterized protein</fullName>
    </submittedName>
</protein>
<comment type="caution">
    <text evidence="2">The sequence shown here is derived from an EMBL/GenBank/DDBJ whole genome shotgun (WGS) entry which is preliminary data.</text>
</comment>
<organism evidence="2 3">
    <name type="scientific">Thalassiosira oceanica</name>
    <name type="common">Marine diatom</name>
    <dbReference type="NCBI Taxonomy" id="159749"/>
    <lineage>
        <taxon>Eukaryota</taxon>
        <taxon>Sar</taxon>
        <taxon>Stramenopiles</taxon>
        <taxon>Ochrophyta</taxon>
        <taxon>Bacillariophyta</taxon>
        <taxon>Coscinodiscophyceae</taxon>
        <taxon>Thalassiosirophycidae</taxon>
        <taxon>Thalassiosirales</taxon>
        <taxon>Thalassiosiraceae</taxon>
        <taxon>Thalassiosira</taxon>
    </lineage>
</organism>
<gene>
    <name evidence="2" type="ORF">THAOC_26686</name>
</gene>
<feature type="compositionally biased region" description="Basic and acidic residues" evidence="1">
    <location>
        <begin position="21"/>
        <end position="39"/>
    </location>
</feature>
<feature type="region of interest" description="Disordered" evidence="1">
    <location>
        <begin position="1"/>
        <end position="46"/>
    </location>
</feature>
<dbReference type="AlphaFoldDB" id="K0RNH7"/>
<feature type="non-terminal residue" evidence="2">
    <location>
        <position position="1"/>
    </location>
</feature>
<reference evidence="2 3" key="1">
    <citation type="journal article" date="2012" name="Genome Biol.">
        <title>Genome and low-iron response of an oceanic diatom adapted to chronic iron limitation.</title>
        <authorList>
            <person name="Lommer M."/>
            <person name="Specht M."/>
            <person name="Roy A.S."/>
            <person name="Kraemer L."/>
            <person name="Andreson R."/>
            <person name="Gutowska M.A."/>
            <person name="Wolf J."/>
            <person name="Bergner S.V."/>
            <person name="Schilhabel M.B."/>
            <person name="Klostermeier U.C."/>
            <person name="Beiko R.G."/>
            <person name="Rosenstiel P."/>
            <person name="Hippler M."/>
            <person name="Laroche J."/>
        </authorList>
    </citation>
    <scope>NUCLEOTIDE SEQUENCE [LARGE SCALE GENOMIC DNA]</scope>
    <source>
        <strain evidence="2 3">CCMP1005</strain>
    </source>
</reference>
<proteinExistence type="predicted"/>
<dbReference type="Proteomes" id="UP000266841">
    <property type="component" value="Unassembled WGS sequence"/>
</dbReference>
<sequence length="78" mass="8768">GSGVAENHEEEENQDQVGEPGKTETKDDRGKSRKAEDKLVGTGRRGLTNKGRAVWGFWPKTRTVGRFHRTNAKLRYAN</sequence>
<dbReference type="EMBL" id="AGNL01036985">
    <property type="protein sequence ID" value="EJK53799.1"/>
    <property type="molecule type" value="Genomic_DNA"/>
</dbReference>
<name>K0RNH7_THAOC</name>
<keyword evidence="3" id="KW-1185">Reference proteome</keyword>